<feature type="region of interest" description="Disordered" evidence="1">
    <location>
        <begin position="193"/>
        <end position="290"/>
    </location>
</feature>
<dbReference type="EMBL" id="GL385402">
    <property type="protein sequence ID" value="EJT70275.1"/>
    <property type="molecule type" value="Genomic_DNA"/>
</dbReference>
<evidence type="ECO:0000313" key="5">
    <source>
        <dbReference type="Proteomes" id="UP000006039"/>
    </source>
</evidence>
<gene>
    <name evidence="4" type="primary">20352906</name>
    <name evidence="3" type="ORF">GGTG_12448</name>
</gene>
<feature type="transmembrane region" description="Helical" evidence="2">
    <location>
        <begin position="166"/>
        <end position="186"/>
    </location>
</feature>
<name>J3PG22_GAET3</name>
<feature type="compositionally biased region" description="Basic and acidic residues" evidence="1">
    <location>
        <begin position="248"/>
        <end position="269"/>
    </location>
</feature>
<accession>J3PG22</accession>
<dbReference type="VEuPathDB" id="FungiDB:GGTG_12448"/>
<reference evidence="3" key="2">
    <citation type="submission" date="2010-07" db="EMBL/GenBank/DDBJ databases">
        <authorList>
            <consortium name="The Broad Institute Genome Sequencing Platform"/>
            <consortium name="Broad Institute Genome Sequencing Center for Infectious Disease"/>
            <person name="Ma L.-J."/>
            <person name="Dead R."/>
            <person name="Young S."/>
            <person name="Zeng Q."/>
            <person name="Koehrsen M."/>
            <person name="Alvarado L."/>
            <person name="Berlin A."/>
            <person name="Chapman S.B."/>
            <person name="Chen Z."/>
            <person name="Freedman E."/>
            <person name="Gellesch M."/>
            <person name="Goldberg J."/>
            <person name="Griggs A."/>
            <person name="Gujja S."/>
            <person name="Heilman E.R."/>
            <person name="Heiman D."/>
            <person name="Hepburn T."/>
            <person name="Howarth C."/>
            <person name="Jen D."/>
            <person name="Larson L."/>
            <person name="Mehta T."/>
            <person name="Neiman D."/>
            <person name="Pearson M."/>
            <person name="Roberts A."/>
            <person name="Saif S."/>
            <person name="Shea T."/>
            <person name="Shenoy N."/>
            <person name="Sisk P."/>
            <person name="Stolte C."/>
            <person name="Sykes S."/>
            <person name="Walk T."/>
            <person name="White J."/>
            <person name="Yandava C."/>
            <person name="Haas B."/>
            <person name="Nusbaum C."/>
            <person name="Birren B."/>
        </authorList>
    </citation>
    <scope>NUCLEOTIDE SEQUENCE</scope>
    <source>
        <strain evidence="3">R3-111a-1</strain>
    </source>
</reference>
<keyword evidence="2" id="KW-1133">Transmembrane helix</keyword>
<sequence length="290" mass="30813">MVGRPRAPIHSLSAFGSSLGFPVLLADSSDVKTCYLRRPRVPRQLYSALTQSVILSDGIRHRLKSDLEYDVDPQEARRVPYRPLIDSNLAVDEAKALAENDHETEPMTGRHGLPKTAPCLRIRTGAGHPCRAPVQILHAKAWNSVPALGDSLLCDTGTASSVSPGVSATIAVGVVLFVVALAALWLRKTGKEAGRGGGGGGGGGGTPSSILPPVLTPGWCPTPPPPQQLPSGLGISLAPQSSSSHDIAPFREQEPGAQRQEQEQERQQRLAEMMPQQGEVRATAARCKDR</sequence>
<keyword evidence="5" id="KW-1185">Reference proteome</keyword>
<feature type="compositionally biased region" description="Gly residues" evidence="1">
    <location>
        <begin position="195"/>
        <end position="206"/>
    </location>
</feature>
<proteinExistence type="predicted"/>
<dbReference type="GeneID" id="20352906"/>
<reference evidence="3" key="3">
    <citation type="submission" date="2010-09" db="EMBL/GenBank/DDBJ databases">
        <title>Annotation of Gaeumannomyces graminis var. tritici R3-111a-1.</title>
        <authorList>
            <consortium name="The Broad Institute Genome Sequencing Platform"/>
            <person name="Ma L.-J."/>
            <person name="Dead R."/>
            <person name="Young S.K."/>
            <person name="Zeng Q."/>
            <person name="Gargeya S."/>
            <person name="Fitzgerald M."/>
            <person name="Haas B."/>
            <person name="Abouelleil A."/>
            <person name="Alvarado L."/>
            <person name="Arachchi H.M."/>
            <person name="Berlin A."/>
            <person name="Brown A."/>
            <person name="Chapman S.B."/>
            <person name="Chen Z."/>
            <person name="Dunbar C."/>
            <person name="Freedman E."/>
            <person name="Gearin G."/>
            <person name="Gellesch M."/>
            <person name="Goldberg J."/>
            <person name="Griggs A."/>
            <person name="Gujja S."/>
            <person name="Heiman D."/>
            <person name="Howarth C."/>
            <person name="Larson L."/>
            <person name="Lui A."/>
            <person name="MacDonald P.J.P."/>
            <person name="Mehta T."/>
            <person name="Montmayeur A."/>
            <person name="Murphy C."/>
            <person name="Neiman D."/>
            <person name="Pearson M."/>
            <person name="Priest M."/>
            <person name="Roberts A."/>
            <person name="Saif S."/>
            <person name="Shea T."/>
            <person name="Shenoy N."/>
            <person name="Sisk P."/>
            <person name="Stolte C."/>
            <person name="Sykes S."/>
            <person name="Yandava C."/>
            <person name="Wortman J."/>
            <person name="Nusbaum C."/>
            <person name="Birren B."/>
        </authorList>
    </citation>
    <scope>NUCLEOTIDE SEQUENCE</scope>
    <source>
        <strain evidence="3">R3-111a-1</strain>
    </source>
</reference>
<protein>
    <submittedName>
        <fullName evidence="3 4">Uncharacterized protein</fullName>
    </submittedName>
</protein>
<evidence type="ECO:0000256" key="1">
    <source>
        <dbReference type="SAM" id="MobiDB-lite"/>
    </source>
</evidence>
<dbReference type="RefSeq" id="XP_009228609.1">
    <property type="nucleotide sequence ID" value="XM_009230345.1"/>
</dbReference>
<evidence type="ECO:0000313" key="4">
    <source>
        <dbReference type="EnsemblFungi" id="EJT70275"/>
    </source>
</evidence>
<dbReference type="AlphaFoldDB" id="J3PG22"/>
<dbReference type="EnsemblFungi" id="EJT70275">
    <property type="protein sequence ID" value="EJT70275"/>
    <property type="gene ID" value="GGTG_12448"/>
</dbReference>
<evidence type="ECO:0000313" key="3">
    <source>
        <dbReference type="EMBL" id="EJT70275.1"/>
    </source>
</evidence>
<organism evidence="3">
    <name type="scientific">Gaeumannomyces tritici (strain R3-111a-1)</name>
    <name type="common">Wheat and barley take-all root rot fungus</name>
    <name type="synonym">Gaeumannomyces graminis var. tritici</name>
    <dbReference type="NCBI Taxonomy" id="644352"/>
    <lineage>
        <taxon>Eukaryota</taxon>
        <taxon>Fungi</taxon>
        <taxon>Dikarya</taxon>
        <taxon>Ascomycota</taxon>
        <taxon>Pezizomycotina</taxon>
        <taxon>Sordariomycetes</taxon>
        <taxon>Sordariomycetidae</taxon>
        <taxon>Magnaporthales</taxon>
        <taxon>Magnaporthaceae</taxon>
        <taxon>Gaeumannomyces</taxon>
    </lineage>
</organism>
<evidence type="ECO:0000256" key="2">
    <source>
        <dbReference type="SAM" id="Phobius"/>
    </source>
</evidence>
<reference evidence="4" key="5">
    <citation type="submission" date="2018-04" db="UniProtKB">
        <authorList>
            <consortium name="EnsemblFungi"/>
        </authorList>
    </citation>
    <scope>IDENTIFICATION</scope>
    <source>
        <strain evidence="4">R3-111a-1</strain>
    </source>
</reference>
<keyword evidence="2" id="KW-0812">Transmembrane</keyword>
<keyword evidence="2" id="KW-0472">Membrane</keyword>
<dbReference type="HOGENOM" id="CLU_959912_0_0_1"/>
<reference evidence="4" key="4">
    <citation type="journal article" date="2015" name="G3 (Bethesda)">
        <title>Genome sequences of three phytopathogenic species of the Magnaporthaceae family of fungi.</title>
        <authorList>
            <person name="Okagaki L.H."/>
            <person name="Nunes C.C."/>
            <person name="Sailsbery J."/>
            <person name="Clay B."/>
            <person name="Brown D."/>
            <person name="John T."/>
            <person name="Oh Y."/>
            <person name="Young N."/>
            <person name="Fitzgerald M."/>
            <person name="Haas B.J."/>
            <person name="Zeng Q."/>
            <person name="Young S."/>
            <person name="Adiconis X."/>
            <person name="Fan L."/>
            <person name="Levin J.Z."/>
            <person name="Mitchell T.K."/>
            <person name="Okubara P.A."/>
            <person name="Farman M.L."/>
            <person name="Kohn L.M."/>
            <person name="Birren B."/>
            <person name="Ma L.-J."/>
            <person name="Dean R.A."/>
        </authorList>
    </citation>
    <scope>NUCLEOTIDE SEQUENCE</scope>
    <source>
        <strain evidence="4">R3-111a-1</strain>
    </source>
</reference>
<reference evidence="5" key="1">
    <citation type="submission" date="2010-07" db="EMBL/GenBank/DDBJ databases">
        <title>The genome sequence of Gaeumannomyces graminis var. tritici strain R3-111a-1.</title>
        <authorList>
            <consortium name="The Broad Institute Genome Sequencing Platform"/>
            <person name="Ma L.-J."/>
            <person name="Dead R."/>
            <person name="Young S."/>
            <person name="Zeng Q."/>
            <person name="Koehrsen M."/>
            <person name="Alvarado L."/>
            <person name="Berlin A."/>
            <person name="Chapman S.B."/>
            <person name="Chen Z."/>
            <person name="Freedman E."/>
            <person name="Gellesch M."/>
            <person name="Goldberg J."/>
            <person name="Griggs A."/>
            <person name="Gujja S."/>
            <person name="Heilman E.R."/>
            <person name="Heiman D."/>
            <person name="Hepburn T."/>
            <person name="Howarth C."/>
            <person name="Jen D."/>
            <person name="Larson L."/>
            <person name="Mehta T."/>
            <person name="Neiman D."/>
            <person name="Pearson M."/>
            <person name="Roberts A."/>
            <person name="Saif S."/>
            <person name="Shea T."/>
            <person name="Shenoy N."/>
            <person name="Sisk P."/>
            <person name="Stolte C."/>
            <person name="Sykes S."/>
            <person name="Walk T."/>
            <person name="White J."/>
            <person name="Yandava C."/>
            <person name="Haas B."/>
            <person name="Nusbaum C."/>
            <person name="Birren B."/>
        </authorList>
    </citation>
    <scope>NUCLEOTIDE SEQUENCE [LARGE SCALE GENOMIC DNA]</scope>
    <source>
        <strain evidence="5">R3-111a-1</strain>
    </source>
</reference>
<dbReference type="Proteomes" id="UP000006039">
    <property type="component" value="Unassembled WGS sequence"/>
</dbReference>